<organism evidence="8 9">
    <name type="scientific">Scylla paramamosain</name>
    <name type="common">Mud crab</name>
    <dbReference type="NCBI Taxonomy" id="85552"/>
    <lineage>
        <taxon>Eukaryota</taxon>
        <taxon>Metazoa</taxon>
        <taxon>Ecdysozoa</taxon>
        <taxon>Arthropoda</taxon>
        <taxon>Crustacea</taxon>
        <taxon>Multicrustacea</taxon>
        <taxon>Malacostraca</taxon>
        <taxon>Eumalacostraca</taxon>
        <taxon>Eucarida</taxon>
        <taxon>Decapoda</taxon>
        <taxon>Pleocyemata</taxon>
        <taxon>Brachyura</taxon>
        <taxon>Eubrachyura</taxon>
        <taxon>Portunoidea</taxon>
        <taxon>Portunidae</taxon>
        <taxon>Portuninae</taxon>
        <taxon>Scylla</taxon>
    </lineage>
</organism>
<keyword evidence="4" id="KW-0067">ATP-binding</keyword>
<keyword evidence="1" id="KW-0808">Transferase</keyword>
<keyword evidence="3" id="KW-0418">Kinase</keyword>
<dbReference type="SUPFAM" id="SSF57667">
    <property type="entry name" value="beta-beta-alpha zinc fingers"/>
    <property type="match status" value="1"/>
</dbReference>
<dbReference type="InterPro" id="IPR011009">
    <property type="entry name" value="Kinase-like_dom_sf"/>
</dbReference>
<dbReference type="AlphaFoldDB" id="A0AAW0SJ81"/>
<evidence type="ECO:0000256" key="4">
    <source>
        <dbReference type="ARBA" id="ARBA00022840"/>
    </source>
</evidence>
<dbReference type="SUPFAM" id="SSF56112">
    <property type="entry name" value="Protein kinase-like (PK-like)"/>
    <property type="match status" value="2"/>
</dbReference>
<keyword evidence="5" id="KW-0479">Metal-binding</keyword>
<sequence length="719" mass="79306">MRFVDFGIVLKVGTRYTREQYSKTVAQSFLVRLMRLSMSSDAEVRLTVQHILHTLLHRHHNAHYLPKPTQQTSSKERLREREEGPRTLLCSQPKASRHVPTLPHSLHAHRATGSRRAARCQDSLRASPLQPQASCRTGRSQEQRCNGGCKARKQQQQQQQQEQAGAAGDPGPAAAAAAAQPQEGEEKALLAPNPPPSQDTLPTVERSDCSTEYTSRYLTDFEPVQRLARGGLGVVCQVRNKLDENEYAVKRINLPTNKSSAERVKREVRALAKLNHANIVVRCYNSWPETPPQDGRTPRTPRIASKSPAFVCVGTKYTREQYSKTVAQSFLVRLMRLSMSSDAEVRQTVQHILHTLLHRHHNAHYLPKPTSLSGSFIVSKQSSSFIFTYSSCSPNQCDRTLISGVSRARSSCCRLRRTAFANNTLANLEAVFTTPMLLLLLLLLEIPTSRHAHTLAHSLHAHARLQAADEPQGARTPSVHPSCSPRLPAGPDAARSSVAMEGARPGNSSSSSSSSRNRLEQRATQGVRTYTCDHCGKVCSTKAAIARHVLSHASKTRLRGRSGPAEHTATHTAAAAAAAAQPQEGEEKALLAPNPPPSQDTLPTVERSDCSTEYTSRYLKTDFAGVAPAGRALAQVRCEMLMNEYAVKRINLPTNKSSAERVKREVRALAKLNHANIVVRCYNSWPETPPQDGRTPKTLCIASKSPCLYDAFSVTHRER</sequence>
<dbReference type="SMART" id="SM00355">
    <property type="entry name" value="ZnF_C2H2"/>
    <property type="match status" value="1"/>
</dbReference>
<proteinExistence type="predicted"/>
<feature type="region of interest" description="Disordered" evidence="6">
    <location>
        <begin position="62"/>
        <end position="208"/>
    </location>
</feature>
<dbReference type="GO" id="GO:0004694">
    <property type="term" value="F:eukaryotic translation initiation factor 2alpha kinase activity"/>
    <property type="evidence" value="ECO:0007669"/>
    <property type="project" value="TreeGrafter"/>
</dbReference>
<feature type="compositionally biased region" description="Polar residues" evidence="6">
    <location>
        <begin position="129"/>
        <end position="144"/>
    </location>
</feature>
<evidence type="ECO:0000313" key="9">
    <source>
        <dbReference type="Proteomes" id="UP001487740"/>
    </source>
</evidence>
<evidence type="ECO:0000256" key="6">
    <source>
        <dbReference type="SAM" id="MobiDB-lite"/>
    </source>
</evidence>
<evidence type="ECO:0000256" key="2">
    <source>
        <dbReference type="ARBA" id="ARBA00022741"/>
    </source>
</evidence>
<dbReference type="GO" id="GO:0005524">
    <property type="term" value="F:ATP binding"/>
    <property type="evidence" value="ECO:0007669"/>
    <property type="project" value="UniProtKB-KW"/>
</dbReference>
<evidence type="ECO:0000256" key="3">
    <source>
        <dbReference type="ARBA" id="ARBA00022777"/>
    </source>
</evidence>
<feature type="compositionally biased region" description="Low complexity" evidence="6">
    <location>
        <begin position="154"/>
        <end position="182"/>
    </location>
</feature>
<dbReference type="InterPro" id="IPR050339">
    <property type="entry name" value="CC_SR_Kinase"/>
</dbReference>
<feature type="compositionally biased region" description="Low complexity" evidence="6">
    <location>
        <begin position="565"/>
        <end position="583"/>
    </location>
</feature>
<keyword evidence="5" id="KW-0863">Zinc-finger</keyword>
<dbReference type="PANTHER" id="PTHR11042:SF91">
    <property type="entry name" value="EUKARYOTIC TRANSLATION INITIATION FACTOR 2-ALPHA KINASE"/>
    <property type="match status" value="1"/>
</dbReference>
<name>A0AAW0SJ81_SCYPA</name>
<protein>
    <recommendedName>
        <fullName evidence="7">C2H2-type domain-containing protein</fullName>
    </recommendedName>
</protein>
<evidence type="ECO:0000256" key="1">
    <source>
        <dbReference type="ARBA" id="ARBA00022679"/>
    </source>
</evidence>
<dbReference type="InterPro" id="IPR036236">
    <property type="entry name" value="Znf_C2H2_sf"/>
</dbReference>
<gene>
    <name evidence="8" type="ORF">O3P69_020296</name>
</gene>
<dbReference type="GO" id="GO:0008270">
    <property type="term" value="F:zinc ion binding"/>
    <property type="evidence" value="ECO:0007669"/>
    <property type="project" value="UniProtKB-KW"/>
</dbReference>
<dbReference type="Pfam" id="PF00069">
    <property type="entry name" value="Pkinase"/>
    <property type="match status" value="1"/>
</dbReference>
<dbReference type="InterPro" id="IPR013087">
    <property type="entry name" value="Znf_C2H2_type"/>
</dbReference>
<dbReference type="PROSITE" id="PS50157">
    <property type="entry name" value="ZINC_FINGER_C2H2_2"/>
    <property type="match status" value="1"/>
</dbReference>
<keyword evidence="5" id="KW-0862">Zinc</keyword>
<dbReference type="PROSITE" id="PS00028">
    <property type="entry name" value="ZINC_FINGER_C2H2_1"/>
    <property type="match status" value="1"/>
</dbReference>
<feature type="compositionally biased region" description="Basic and acidic residues" evidence="6">
    <location>
        <begin position="74"/>
        <end position="85"/>
    </location>
</feature>
<dbReference type="GO" id="GO:0005737">
    <property type="term" value="C:cytoplasm"/>
    <property type="evidence" value="ECO:0007669"/>
    <property type="project" value="TreeGrafter"/>
</dbReference>
<feature type="domain" description="C2H2-type" evidence="7">
    <location>
        <begin position="530"/>
        <end position="557"/>
    </location>
</feature>
<dbReference type="Proteomes" id="UP001487740">
    <property type="component" value="Unassembled WGS sequence"/>
</dbReference>
<feature type="region of interest" description="Disordered" evidence="6">
    <location>
        <begin position="552"/>
        <end position="607"/>
    </location>
</feature>
<dbReference type="GO" id="GO:0005634">
    <property type="term" value="C:nucleus"/>
    <property type="evidence" value="ECO:0007669"/>
    <property type="project" value="TreeGrafter"/>
</dbReference>
<evidence type="ECO:0000259" key="7">
    <source>
        <dbReference type="PROSITE" id="PS50157"/>
    </source>
</evidence>
<dbReference type="EMBL" id="JARAKH010000055">
    <property type="protein sequence ID" value="KAK8375228.1"/>
    <property type="molecule type" value="Genomic_DNA"/>
</dbReference>
<feature type="region of interest" description="Disordered" evidence="6">
    <location>
        <begin position="466"/>
        <end position="525"/>
    </location>
</feature>
<dbReference type="PANTHER" id="PTHR11042">
    <property type="entry name" value="EUKARYOTIC TRANSLATION INITIATION FACTOR 2-ALPHA KINASE EIF2-ALPHA KINASE -RELATED"/>
    <property type="match status" value="1"/>
</dbReference>
<comment type="caution">
    <text evidence="8">The sequence shown here is derived from an EMBL/GenBank/DDBJ whole genome shotgun (WGS) entry which is preliminary data.</text>
</comment>
<evidence type="ECO:0000256" key="5">
    <source>
        <dbReference type="PROSITE-ProRule" id="PRU00042"/>
    </source>
</evidence>
<keyword evidence="9" id="KW-1185">Reference proteome</keyword>
<evidence type="ECO:0000313" key="8">
    <source>
        <dbReference type="EMBL" id="KAK8375228.1"/>
    </source>
</evidence>
<dbReference type="InterPro" id="IPR000719">
    <property type="entry name" value="Prot_kinase_dom"/>
</dbReference>
<reference evidence="8 9" key="1">
    <citation type="submission" date="2023-03" db="EMBL/GenBank/DDBJ databases">
        <title>High-quality genome of Scylla paramamosain provides insights in environmental adaptation.</title>
        <authorList>
            <person name="Zhang L."/>
        </authorList>
    </citation>
    <scope>NUCLEOTIDE SEQUENCE [LARGE SCALE GENOMIC DNA]</scope>
    <source>
        <strain evidence="8">LZ_2023a</strain>
        <tissue evidence="8">Muscle</tissue>
    </source>
</reference>
<feature type="compositionally biased region" description="Basic residues" evidence="6">
    <location>
        <begin position="106"/>
        <end position="118"/>
    </location>
</feature>
<keyword evidence="2" id="KW-0547">Nucleotide-binding</keyword>
<accession>A0AAW0SJ81</accession>
<dbReference type="Gene3D" id="3.30.200.20">
    <property type="entry name" value="Phosphorylase Kinase, domain 1"/>
    <property type="match status" value="2"/>
</dbReference>